<dbReference type="Proteomes" id="UP001558613">
    <property type="component" value="Unassembled WGS sequence"/>
</dbReference>
<feature type="region of interest" description="Disordered" evidence="1">
    <location>
        <begin position="1"/>
        <end position="24"/>
    </location>
</feature>
<accession>A0ABR3MZI5</accession>
<reference evidence="2 3" key="1">
    <citation type="submission" date="2023-09" db="EMBL/GenBank/DDBJ databases">
        <authorList>
            <person name="Wang M."/>
        </authorList>
    </citation>
    <scope>NUCLEOTIDE SEQUENCE [LARGE SCALE GENOMIC DNA]</scope>
    <source>
        <strain evidence="2">GT-2023</strain>
        <tissue evidence="2">Liver</tissue>
    </source>
</reference>
<organism evidence="2 3">
    <name type="scientific">Cirrhinus molitorella</name>
    <name type="common">mud carp</name>
    <dbReference type="NCBI Taxonomy" id="172907"/>
    <lineage>
        <taxon>Eukaryota</taxon>
        <taxon>Metazoa</taxon>
        <taxon>Chordata</taxon>
        <taxon>Craniata</taxon>
        <taxon>Vertebrata</taxon>
        <taxon>Euteleostomi</taxon>
        <taxon>Actinopterygii</taxon>
        <taxon>Neopterygii</taxon>
        <taxon>Teleostei</taxon>
        <taxon>Ostariophysi</taxon>
        <taxon>Cypriniformes</taxon>
        <taxon>Cyprinidae</taxon>
        <taxon>Labeoninae</taxon>
        <taxon>Labeonini</taxon>
        <taxon>Cirrhinus</taxon>
    </lineage>
</organism>
<protein>
    <submittedName>
        <fullName evidence="2">Uncharacterized protein</fullName>
    </submittedName>
</protein>
<feature type="compositionally biased region" description="Low complexity" evidence="1">
    <location>
        <begin position="55"/>
        <end position="65"/>
    </location>
</feature>
<proteinExistence type="predicted"/>
<comment type="caution">
    <text evidence="2">The sequence shown here is derived from an EMBL/GenBank/DDBJ whole genome shotgun (WGS) entry which is preliminary data.</text>
</comment>
<sequence>MNKTRVISHNSTKHKACSSPSPCPSLCPDALSPASRTERLANSFRQAWDQSCIQAGSAPSAARSGRQTRATARKQPLLPAPAPSSPRAYHLTVLVGLLILQSVAQSGKCPEQAGDS</sequence>
<evidence type="ECO:0000256" key="1">
    <source>
        <dbReference type="SAM" id="MobiDB-lite"/>
    </source>
</evidence>
<gene>
    <name evidence="2" type="ORF">QQF64_032336</name>
</gene>
<feature type="region of interest" description="Disordered" evidence="1">
    <location>
        <begin position="55"/>
        <end position="85"/>
    </location>
</feature>
<feature type="compositionally biased region" description="Polar residues" evidence="1">
    <location>
        <begin position="1"/>
        <end position="10"/>
    </location>
</feature>
<dbReference type="EMBL" id="JAYMGO010000008">
    <property type="protein sequence ID" value="KAL1270047.1"/>
    <property type="molecule type" value="Genomic_DNA"/>
</dbReference>
<name>A0ABR3MZI5_9TELE</name>
<evidence type="ECO:0000313" key="2">
    <source>
        <dbReference type="EMBL" id="KAL1270047.1"/>
    </source>
</evidence>
<keyword evidence="3" id="KW-1185">Reference proteome</keyword>
<evidence type="ECO:0000313" key="3">
    <source>
        <dbReference type="Proteomes" id="UP001558613"/>
    </source>
</evidence>